<dbReference type="RefSeq" id="WP_160586942.1">
    <property type="nucleotide sequence ID" value="NZ_BMHN01000001.1"/>
</dbReference>
<keyword evidence="2" id="KW-0238">DNA-binding</keyword>
<accession>A0A845Q9K5</accession>
<evidence type="ECO:0000256" key="2">
    <source>
        <dbReference type="ARBA" id="ARBA00023125"/>
    </source>
</evidence>
<gene>
    <name evidence="5" type="ORF">GTQ45_03950</name>
</gene>
<dbReference type="Gene3D" id="1.10.10.10">
    <property type="entry name" value="Winged helix-like DNA-binding domain superfamily/Winged helix DNA-binding domain"/>
    <property type="match status" value="1"/>
</dbReference>
<sequence>MKWDDLESQQCSMARTSAVLGDRWTLVILSDVFLGVRRFEDFQKRLGISRTTLASRLKNLEDHGVLYQRQYEDRPPRFEYRLTEKGLGLYPAIVALLDWGDEHYSDAAGPPVLRRHKSCGHDFHGVLHCSECGEPVNPRDVEARKRPANKRYPAVTRGPMSYAVKA</sequence>
<evidence type="ECO:0000259" key="4">
    <source>
        <dbReference type="PROSITE" id="PS51118"/>
    </source>
</evidence>
<dbReference type="InterPro" id="IPR036390">
    <property type="entry name" value="WH_DNA-bd_sf"/>
</dbReference>
<dbReference type="GO" id="GO:0006355">
    <property type="term" value="P:regulation of DNA-templated transcription"/>
    <property type="evidence" value="ECO:0007669"/>
    <property type="project" value="UniProtKB-ARBA"/>
</dbReference>
<dbReference type="SUPFAM" id="SSF46785">
    <property type="entry name" value="Winged helix' DNA-binding domain"/>
    <property type="match status" value="1"/>
</dbReference>
<dbReference type="EMBL" id="WXYQ01000004">
    <property type="protein sequence ID" value="NBG94880.1"/>
    <property type="molecule type" value="Genomic_DNA"/>
</dbReference>
<comment type="caution">
    <text evidence="5">The sequence shown here is derived from an EMBL/GenBank/DDBJ whole genome shotgun (WGS) entry which is preliminary data.</text>
</comment>
<dbReference type="Pfam" id="PF01638">
    <property type="entry name" value="HxlR"/>
    <property type="match status" value="1"/>
</dbReference>
<dbReference type="PANTHER" id="PTHR33204:SF36">
    <property type="entry name" value="TRANSCRIPTIONAL REGULATORY PROTEIN"/>
    <property type="match status" value="1"/>
</dbReference>
<dbReference type="PROSITE" id="PS51118">
    <property type="entry name" value="HTH_HXLR"/>
    <property type="match status" value="1"/>
</dbReference>
<keyword evidence="3" id="KW-0804">Transcription</keyword>
<organism evidence="5 6">
    <name type="scientific">Pyruvatibacter mobilis</name>
    <dbReference type="NCBI Taxonomy" id="1712261"/>
    <lineage>
        <taxon>Bacteria</taxon>
        <taxon>Pseudomonadati</taxon>
        <taxon>Pseudomonadota</taxon>
        <taxon>Alphaproteobacteria</taxon>
        <taxon>Hyphomicrobiales</taxon>
        <taxon>Parvibaculaceae</taxon>
        <taxon>Pyruvatibacter</taxon>
    </lineage>
</organism>
<dbReference type="Proteomes" id="UP000470384">
    <property type="component" value="Unassembled WGS sequence"/>
</dbReference>
<dbReference type="CDD" id="cd00090">
    <property type="entry name" value="HTH_ARSR"/>
    <property type="match status" value="1"/>
</dbReference>
<dbReference type="InterPro" id="IPR002577">
    <property type="entry name" value="HTH_HxlR"/>
</dbReference>
<dbReference type="InterPro" id="IPR011991">
    <property type="entry name" value="ArsR-like_HTH"/>
</dbReference>
<evidence type="ECO:0000256" key="1">
    <source>
        <dbReference type="ARBA" id="ARBA00023015"/>
    </source>
</evidence>
<protein>
    <submittedName>
        <fullName evidence="5">Transcriptional regulator</fullName>
    </submittedName>
</protein>
<dbReference type="GeneID" id="300655790"/>
<reference evidence="5 6" key="1">
    <citation type="journal article" date="2016" name="Int. J. Syst. Evol. Microbiol.">
        <title>Pyruvatibacter mobilis gen. nov., sp. nov., a marine bacterium from the culture broth of Picochlorum sp. 122.</title>
        <authorList>
            <person name="Wang G."/>
            <person name="Tang M."/>
            <person name="Wu H."/>
            <person name="Dai S."/>
            <person name="Li T."/>
            <person name="Chen C."/>
            <person name="He H."/>
            <person name="Fan J."/>
            <person name="Xiang W."/>
            <person name="Li X."/>
        </authorList>
    </citation>
    <scope>NUCLEOTIDE SEQUENCE [LARGE SCALE GENOMIC DNA]</scope>
    <source>
        <strain evidence="5 6">GYP-11</strain>
    </source>
</reference>
<keyword evidence="1" id="KW-0805">Transcription regulation</keyword>
<dbReference type="InterPro" id="IPR036388">
    <property type="entry name" value="WH-like_DNA-bd_sf"/>
</dbReference>
<name>A0A845Q9K5_9HYPH</name>
<dbReference type="OrthoDB" id="9782219at2"/>
<evidence type="ECO:0000313" key="6">
    <source>
        <dbReference type="Proteomes" id="UP000470384"/>
    </source>
</evidence>
<keyword evidence="6" id="KW-1185">Reference proteome</keyword>
<evidence type="ECO:0000256" key="3">
    <source>
        <dbReference type="ARBA" id="ARBA00023163"/>
    </source>
</evidence>
<dbReference type="AlphaFoldDB" id="A0A845Q9K5"/>
<evidence type="ECO:0000313" key="5">
    <source>
        <dbReference type="EMBL" id="NBG94880.1"/>
    </source>
</evidence>
<dbReference type="PANTHER" id="PTHR33204">
    <property type="entry name" value="TRANSCRIPTIONAL REGULATOR, MARR FAMILY"/>
    <property type="match status" value="1"/>
</dbReference>
<dbReference type="GO" id="GO:0003677">
    <property type="term" value="F:DNA binding"/>
    <property type="evidence" value="ECO:0007669"/>
    <property type="project" value="UniProtKB-KW"/>
</dbReference>
<proteinExistence type="predicted"/>
<feature type="domain" description="HTH hxlR-type" evidence="4">
    <location>
        <begin position="11"/>
        <end position="108"/>
    </location>
</feature>